<sequence>MGKALKFLTDRQNKDGSYREDGVVFHKEMQGASAAKGVSLTAYTLIAMHEAQQVFRQGNDSFSMKLLELIEDSMAKAAGYLVSKLNQLTDSFDICVTTYALTLINSTMKDAAFGIMESKAILDGNVKYWERPKPVTEVQENYHWSASTDSINIEMTAYALLVYSLRPNAARNGLPVVKWLTMNKGPNAGFHSTQDTIIGLQALSRVGSELYSGEDIPMNMTVAYRDADGNYMEHVFLLNKANELLLQIARIDYKNMAPRNLNISVQTLSGQQGPSNAVVEVSISEFLFLF</sequence>
<dbReference type="InterPro" id="IPR050473">
    <property type="entry name" value="A2M/Complement_sys"/>
</dbReference>
<dbReference type="Gene3D" id="1.50.10.20">
    <property type="match status" value="1"/>
</dbReference>
<accession>A0AAV4GPD8</accession>
<protein>
    <submittedName>
        <fullName evidence="4">Alpha-2 macroglobulin-like protein</fullName>
    </submittedName>
</protein>
<dbReference type="GO" id="GO:0005615">
    <property type="term" value="C:extracellular space"/>
    <property type="evidence" value="ECO:0007669"/>
    <property type="project" value="InterPro"/>
</dbReference>
<dbReference type="AlphaFoldDB" id="A0AAV4GPD8"/>
<dbReference type="PANTHER" id="PTHR11412">
    <property type="entry name" value="MACROGLOBULIN / COMPLEMENT"/>
    <property type="match status" value="1"/>
</dbReference>
<evidence type="ECO:0000313" key="4">
    <source>
        <dbReference type="EMBL" id="GFR87657.1"/>
    </source>
</evidence>
<proteinExistence type="predicted"/>
<organism evidence="4 5">
    <name type="scientific">Elysia marginata</name>
    <dbReference type="NCBI Taxonomy" id="1093978"/>
    <lineage>
        <taxon>Eukaryota</taxon>
        <taxon>Metazoa</taxon>
        <taxon>Spiralia</taxon>
        <taxon>Lophotrochozoa</taxon>
        <taxon>Mollusca</taxon>
        <taxon>Gastropoda</taxon>
        <taxon>Heterobranchia</taxon>
        <taxon>Euthyneura</taxon>
        <taxon>Panpulmonata</taxon>
        <taxon>Sacoglossa</taxon>
        <taxon>Placobranchoidea</taxon>
        <taxon>Plakobranchidae</taxon>
        <taxon>Elysia</taxon>
    </lineage>
</organism>
<comment type="caution">
    <text evidence="4">The sequence shown here is derived from an EMBL/GenBank/DDBJ whole genome shotgun (WGS) entry which is preliminary data.</text>
</comment>
<keyword evidence="5" id="KW-1185">Reference proteome</keyword>
<gene>
    <name evidence="4" type="ORF">ElyMa_004228700</name>
</gene>
<dbReference type="EMBL" id="BMAT01008554">
    <property type="protein sequence ID" value="GFR87657.1"/>
    <property type="molecule type" value="Genomic_DNA"/>
</dbReference>
<keyword evidence="2" id="KW-0882">Thioester bond</keyword>
<evidence type="ECO:0000313" key="5">
    <source>
        <dbReference type="Proteomes" id="UP000762676"/>
    </source>
</evidence>
<reference evidence="4 5" key="1">
    <citation type="journal article" date="2021" name="Elife">
        <title>Chloroplast acquisition without the gene transfer in kleptoplastic sea slugs, Plakobranchus ocellatus.</title>
        <authorList>
            <person name="Maeda T."/>
            <person name="Takahashi S."/>
            <person name="Yoshida T."/>
            <person name="Shimamura S."/>
            <person name="Takaki Y."/>
            <person name="Nagai Y."/>
            <person name="Toyoda A."/>
            <person name="Suzuki Y."/>
            <person name="Arimoto A."/>
            <person name="Ishii H."/>
            <person name="Satoh N."/>
            <person name="Nishiyama T."/>
            <person name="Hasebe M."/>
            <person name="Maruyama T."/>
            <person name="Minagawa J."/>
            <person name="Obokata J."/>
            <person name="Shigenobu S."/>
        </authorList>
    </citation>
    <scope>NUCLEOTIDE SEQUENCE [LARGE SCALE GENOMIC DNA]</scope>
</reference>
<dbReference type="InterPro" id="IPR008930">
    <property type="entry name" value="Terpenoid_cyclase/PrenylTrfase"/>
</dbReference>
<keyword evidence="1" id="KW-0732">Signal</keyword>
<evidence type="ECO:0000256" key="2">
    <source>
        <dbReference type="ARBA" id="ARBA00022966"/>
    </source>
</evidence>
<name>A0AAV4GPD8_9GAST</name>
<dbReference type="PANTHER" id="PTHR11412:SF136">
    <property type="entry name" value="CD109 ANTIGEN"/>
    <property type="match status" value="1"/>
</dbReference>
<dbReference type="SUPFAM" id="SSF48239">
    <property type="entry name" value="Terpenoid cyclases/Protein prenyltransferases"/>
    <property type="match status" value="1"/>
</dbReference>
<evidence type="ECO:0000256" key="1">
    <source>
        <dbReference type="ARBA" id="ARBA00022729"/>
    </source>
</evidence>
<feature type="domain" description="Alpha-macroglobulin-like TED" evidence="3">
    <location>
        <begin position="3"/>
        <end position="205"/>
    </location>
</feature>
<dbReference type="InterPro" id="IPR011626">
    <property type="entry name" value="Alpha-macroglobulin_TED"/>
</dbReference>
<dbReference type="Pfam" id="PF07678">
    <property type="entry name" value="TED_complement"/>
    <property type="match status" value="1"/>
</dbReference>
<dbReference type="Proteomes" id="UP000762676">
    <property type="component" value="Unassembled WGS sequence"/>
</dbReference>
<evidence type="ECO:0000259" key="3">
    <source>
        <dbReference type="Pfam" id="PF07678"/>
    </source>
</evidence>